<evidence type="ECO:0000313" key="7">
    <source>
        <dbReference type="EMBL" id="PNY13194.1"/>
    </source>
</evidence>
<sequence>MGFPGEYPEVHVPNIFIYILSFIAFLRSIAILFISILDTYFSSASSPESQLHRPTLSEILIREFLPVVSFSDLDGDSPPAAVGCALCLNDFAGEEEIRCMANCRHIFHRTCVDGWINRDQKTCPLCRTHFVPYHKMEDYNQRVCIASQSQE</sequence>
<keyword evidence="5" id="KW-0812">Transmembrane</keyword>
<evidence type="ECO:0000259" key="6">
    <source>
        <dbReference type="PROSITE" id="PS50089"/>
    </source>
</evidence>
<dbReference type="PANTHER" id="PTHR45969">
    <property type="entry name" value="RING ZINC FINGER PROTEIN-RELATED"/>
    <property type="match status" value="1"/>
</dbReference>
<evidence type="ECO:0000256" key="2">
    <source>
        <dbReference type="ARBA" id="ARBA00022771"/>
    </source>
</evidence>
<dbReference type="Gramene" id="Tp57577_TGAC_v2_mRNA39023">
    <property type="protein sequence ID" value="Tp57577_TGAC_v2_mRNA39023"/>
    <property type="gene ID" value="Tp57577_TGAC_v2_gene37749"/>
</dbReference>
<organism evidence="7 8">
    <name type="scientific">Trifolium pratense</name>
    <name type="common">Red clover</name>
    <dbReference type="NCBI Taxonomy" id="57577"/>
    <lineage>
        <taxon>Eukaryota</taxon>
        <taxon>Viridiplantae</taxon>
        <taxon>Streptophyta</taxon>
        <taxon>Embryophyta</taxon>
        <taxon>Tracheophyta</taxon>
        <taxon>Spermatophyta</taxon>
        <taxon>Magnoliopsida</taxon>
        <taxon>eudicotyledons</taxon>
        <taxon>Gunneridae</taxon>
        <taxon>Pentapetalae</taxon>
        <taxon>rosids</taxon>
        <taxon>fabids</taxon>
        <taxon>Fabales</taxon>
        <taxon>Fabaceae</taxon>
        <taxon>Papilionoideae</taxon>
        <taxon>50 kb inversion clade</taxon>
        <taxon>NPAAA clade</taxon>
        <taxon>Hologalegina</taxon>
        <taxon>IRL clade</taxon>
        <taxon>Trifolieae</taxon>
        <taxon>Trifolium</taxon>
    </lineage>
</organism>
<keyword evidence="5" id="KW-0472">Membrane</keyword>
<dbReference type="AlphaFoldDB" id="A0A2K3PD68"/>
<accession>A0A2K3PD68</accession>
<dbReference type="SUPFAM" id="SSF57850">
    <property type="entry name" value="RING/U-box"/>
    <property type="match status" value="1"/>
</dbReference>
<protein>
    <submittedName>
        <fullName evidence="7">E3 ubiquitin-protein ligase rha1b-like protein</fullName>
    </submittedName>
</protein>
<dbReference type="SMART" id="SM00184">
    <property type="entry name" value="RING"/>
    <property type="match status" value="1"/>
</dbReference>
<gene>
    <name evidence="7" type="ORF">L195_g009843</name>
</gene>
<dbReference type="OrthoDB" id="8062037at2759"/>
<keyword evidence="2 4" id="KW-0863">Zinc-finger</keyword>
<dbReference type="PROSITE" id="PS50089">
    <property type="entry name" value="ZF_RING_2"/>
    <property type="match status" value="1"/>
</dbReference>
<dbReference type="GO" id="GO:0061630">
    <property type="term" value="F:ubiquitin protein ligase activity"/>
    <property type="evidence" value="ECO:0007669"/>
    <property type="project" value="TreeGrafter"/>
</dbReference>
<feature type="domain" description="RING-type" evidence="6">
    <location>
        <begin position="84"/>
        <end position="127"/>
    </location>
</feature>
<evidence type="ECO:0000256" key="5">
    <source>
        <dbReference type="SAM" id="Phobius"/>
    </source>
</evidence>
<dbReference type="Proteomes" id="UP000236291">
    <property type="component" value="Unassembled WGS sequence"/>
</dbReference>
<dbReference type="EMBL" id="ASHM01005888">
    <property type="protein sequence ID" value="PNY13194.1"/>
    <property type="molecule type" value="Genomic_DNA"/>
</dbReference>
<evidence type="ECO:0000256" key="4">
    <source>
        <dbReference type="PROSITE-ProRule" id="PRU00175"/>
    </source>
</evidence>
<evidence type="ECO:0000256" key="3">
    <source>
        <dbReference type="ARBA" id="ARBA00022833"/>
    </source>
</evidence>
<dbReference type="GO" id="GO:0008270">
    <property type="term" value="F:zinc ion binding"/>
    <property type="evidence" value="ECO:0007669"/>
    <property type="project" value="UniProtKB-KW"/>
</dbReference>
<evidence type="ECO:0000256" key="1">
    <source>
        <dbReference type="ARBA" id="ARBA00022723"/>
    </source>
</evidence>
<dbReference type="InterPro" id="IPR001841">
    <property type="entry name" value="Znf_RING"/>
</dbReference>
<dbReference type="InterPro" id="IPR013083">
    <property type="entry name" value="Znf_RING/FYVE/PHD"/>
</dbReference>
<comment type="caution">
    <text evidence="7">The sequence shown here is derived from an EMBL/GenBank/DDBJ whole genome shotgun (WGS) entry which is preliminary data.</text>
</comment>
<reference evidence="7 8" key="2">
    <citation type="journal article" date="2017" name="Front. Plant Sci.">
        <title>Gene Classification and Mining of Molecular Markers Useful in Red Clover (Trifolium pratense) Breeding.</title>
        <authorList>
            <person name="Istvanek J."/>
            <person name="Dluhosova J."/>
            <person name="Dluhos P."/>
            <person name="Patkova L."/>
            <person name="Nedelnik J."/>
            <person name="Repkova J."/>
        </authorList>
    </citation>
    <scope>NUCLEOTIDE SEQUENCE [LARGE SCALE GENOMIC DNA]</scope>
    <source>
        <strain evidence="8">cv. Tatra</strain>
        <tissue evidence="7">Young leaves</tissue>
    </source>
</reference>
<name>A0A2K3PD68_TRIPR</name>
<proteinExistence type="predicted"/>
<keyword evidence="5" id="KW-1133">Transmembrane helix</keyword>
<dbReference type="STRING" id="57577.A0A2K3PD68"/>
<dbReference type="Pfam" id="PF13639">
    <property type="entry name" value="zf-RING_2"/>
    <property type="match status" value="1"/>
</dbReference>
<dbReference type="Gene3D" id="3.30.40.10">
    <property type="entry name" value="Zinc/RING finger domain, C3HC4 (zinc finger)"/>
    <property type="match status" value="1"/>
</dbReference>
<keyword evidence="1" id="KW-0479">Metal-binding</keyword>
<keyword evidence="3" id="KW-0862">Zinc</keyword>
<dbReference type="GO" id="GO:0016567">
    <property type="term" value="P:protein ubiquitination"/>
    <property type="evidence" value="ECO:0007669"/>
    <property type="project" value="TreeGrafter"/>
</dbReference>
<reference evidence="7 8" key="1">
    <citation type="journal article" date="2014" name="Am. J. Bot.">
        <title>Genome assembly and annotation for red clover (Trifolium pratense; Fabaceae).</title>
        <authorList>
            <person name="Istvanek J."/>
            <person name="Jaros M."/>
            <person name="Krenek A."/>
            <person name="Repkova J."/>
        </authorList>
    </citation>
    <scope>NUCLEOTIDE SEQUENCE [LARGE SCALE GENOMIC DNA]</scope>
    <source>
        <strain evidence="8">cv. Tatra</strain>
        <tissue evidence="7">Young leaves</tissue>
    </source>
</reference>
<evidence type="ECO:0000313" key="8">
    <source>
        <dbReference type="Proteomes" id="UP000236291"/>
    </source>
</evidence>
<dbReference type="PANTHER" id="PTHR45969:SF73">
    <property type="entry name" value="ANAPHASE-PROMOTING COMPLEX SUBUNIT 11 RING-H2 FINGER PROTEIN"/>
    <property type="match status" value="1"/>
</dbReference>
<feature type="transmembrane region" description="Helical" evidence="5">
    <location>
        <begin position="15"/>
        <end position="37"/>
    </location>
</feature>